<dbReference type="SUPFAM" id="SSF48317">
    <property type="entry name" value="Acid phosphatase/Vanadium-dependent haloperoxidase"/>
    <property type="match status" value="1"/>
</dbReference>
<dbReference type="EMBL" id="VFOQ01000001">
    <property type="protein sequence ID" value="TQL61802.1"/>
    <property type="molecule type" value="Genomic_DNA"/>
</dbReference>
<proteinExistence type="predicted"/>
<evidence type="ECO:0000259" key="2">
    <source>
        <dbReference type="SMART" id="SM00014"/>
    </source>
</evidence>
<dbReference type="InterPro" id="IPR000326">
    <property type="entry name" value="PAP2/HPO"/>
</dbReference>
<dbReference type="InterPro" id="IPR036938">
    <property type="entry name" value="PAP2/HPO_sf"/>
</dbReference>
<feature type="transmembrane region" description="Helical" evidence="1">
    <location>
        <begin position="100"/>
        <end position="118"/>
    </location>
</feature>
<reference evidence="3 4" key="1">
    <citation type="submission" date="2019-06" db="EMBL/GenBank/DDBJ databases">
        <title>Sequencing the genomes of 1000 actinobacteria strains.</title>
        <authorList>
            <person name="Klenk H.-P."/>
        </authorList>
    </citation>
    <scope>NUCLEOTIDE SEQUENCE [LARGE SCALE GENOMIC DNA]</scope>
    <source>
        <strain evidence="3 4">DSM 18082</strain>
    </source>
</reference>
<feature type="transmembrane region" description="Helical" evidence="1">
    <location>
        <begin position="124"/>
        <end position="145"/>
    </location>
</feature>
<dbReference type="AlphaFoldDB" id="A0A542ZN91"/>
<sequence>MAVAQYLPFVIVAVGAVVWLLAPRSGKVAMLVEGAVALAAVGVLILVAAALHTDPRPFVVDPTVKPLFAHPADNGFPSDHTALSMTVAALVWVQRRTVGAVLAVLALCVGAARVLAHVHHVQDILAGAVIGVAAAAIGVLVWSLVSHRLPARLTGQAPSAGPAQTPETAATP</sequence>
<evidence type="ECO:0000313" key="3">
    <source>
        <dbReference type="EMBL" id="TQL61802.1"/>
    </source>
</evidence>
<comment type="caution">
    <text evidence="3">The sequence shown here is derived from an EMBL/GenBank/DDBJ whole genome shotgun (WGS) entry which is preliminary data.</text>
</comment>
<keyword evidence="4" id="KW-1185">Reference proteome</keyword>
<protein>
    <submittedName>
        <fullName evidence="3">Undecaprenyl-diphosphatase</fullName>
    </submittedName>
</protein>
<keyword evidence="1" id="KW-1133">Transmembrane helix</keyword>
<accession>A0A542ZN91</accession>
<feature type="transmembrane region" description="Helical" evidence="1">
    <location>
        <begin position="29"/>
        <end position="51"/>
    </location>
</feature>
<dbReference type="PANTHER" id="PTHR14969:SF13">
    <property type="entry name" value="AT30094P"/>
    <property type="match status" value="1"/>
</dbReference>
<keyword evidence="1" id="KW-0472">Membrane</keyword>
<dbReference type="Proteomes" id="UP000319514">
    <property type="component" value="Unassembled WGS sequence"/>
</dbReference>
<feature type="transmembrane region" description="Helical" evidence="1">
    <location>
        <begin position="6"/>
        <end position="22"/>
    </location>
</feature>
<feature type="transmembrane region" description="Helical" evidence="1">
    <location>
        <begin position="75"/>
        <end position="93"/>
    </location>
</feature>
<evidence type="ECO:0000313" key="4">
    <source>
        <dbReference type="Proteomes" id="UP000319514"/>
    </source>
</evidence>
<keyword evidence="1" id="KW-0812">Transmembrane</keyword>
<dbReference type="SMART" id="SM00014">
    <property type="entry name" value="acidPPc"/>
    <property type="match status" value="1"/>
</dbReference>
<evidence type="ECO:0000256" key="1">
    <source>
        <dbReference type="SAM" id="Phobius"/>
    </source>
</evidence>
<feature type="domain" description="Phosphatidic acid phosphatase type 2/haloperoxidase" evidence="2">
    <location>
        <begin position="32"/>
        <end position="139"/>
    </location>
</feature>
<organism evidence="3 4">
    <name type="scientific">Oryzihumus leptocrescens</name>
    <dbReference type="NCBI Taxonomy" id="297536"/>
    <lineage>
        <taxon>Bacteria</taxon>
        <taxon>Bacillati</taxon>
        <taxon>Actinomycetota</taxon>
        <taxon>Actinomycetes</taxon>
        <taxon>Micrococcales</taxon>
        <taxon>Intrasporangiaceae</taxon>
        <taxon>Oryzihumus</taxon>
    </lineage>
</organism>
<dbReference type="PANTHER" id="PTHR14969">
    <property type="entry name" value="SPHINGOSINE-1-PHOSPHATE PHOSPHOHYDROLASE"/>
    <property type="match status" value="1"/>
</dbReference>
<dbReference type="Pfam" id="PF01569">
    <property type="entry name" value="PAP2"/>
    <property type="match status" value="1"/>
</dbReference>
<gene>
    <name evidence="3" type="ORF">FB474_3221</name>
</gene>
<dbReference type="Gene3D" id="1.20.144.10">
    <property type="entry name" value="Phosphatidic acid phosphatase type 2/haloperoxidase"/>
    <property type="match status" value="1"/>
</dbReference>
<name>A0A542ZN91_9MICO</name>